<evidence type="ECO:0000313" key="2">
    <source>
        <dbReference type="EMBL" id="GAA2633287.1"/>
    </source>
</evidence>
<reference evidence="3" key="1">
    <citation type="journal article" date="2019" name="Int. J. Syst. Evol. Microbiol.">
        <title>The Global Catalogue of Microorganisms (GCM) 10K type strain sequencing project: providing services to taxonomists for standard genome sequencing and annotation.</title>
        <authorList>
            <consortium name="The Broad Institute Genomics Platform"/>
            <consortium name="The Broad Institute Genome Sequencing Center for Infectious Disease"/>
            <person name="Wu L."/>
            <person name="Ma J."/>
        </authorList>
    </citation>
    <scope>NUCLEOTIDE SEQUENCE [LARGE SCALE GENOMIC DNA]</scope>
    <source>
        <strain evidence="3">JCM 16373</strain>
    </source>
</reference>
<comment type="caution">
    <text evidence="2">The sequence shown here is derived from an EMBL/GenBank/DDBJ whole genome shotgun (WGS) entry which is preliminary data.</text>
</comment>
<keyword evidence="3" id="KW-1185">Reference proteome</keyword>
<name>A0ABP6D662_9ACTN</name>
<evidence type="ECO:0000313" key="3">
    <source>
        <dbReference type="Proteomes" id="UP001501447"/>
    </source>
</evidence>
<dbReference type="InterPro" id="IPR025591">
    <property type="entry name" value="RloB"/>
</dbReference>
<evidence type="ECO:0000256" key="1">
    <source>
        <dbReference type="SAM" id="MobiDB-lite"/>
    </source>
</evidence>
<gene>
    <name evidence="2" type="ORF">GCM10009863_56770</name>
</gene>
<accession>A0ABP6D662</accession>
<protein>
    <recommendedName>
        <fullName evidence="4">RloB domain-containing protein</fullName>
    </recommendedName>
</protein>
<feature type="compositionally biased region" description="Basic and acidic residues" evidence="1">
    <location>
        <begin position="1"/>
        <end position="12"/>
    </location>
</feature>
<proteinExistence type="predicted"/>
<organism evidence="2 3">
    <name type="scientific">Streptomyces axinellae</name>
    <dbReference type="NCBI Taxonomy" id="552788"/>
    <lineage>
        <taxon>Bacteria</taxon>
        <taxon>Bacillati</taxon>
        <taxon>Actinomycetota</taxon>
        <taxon>Actinomycetes</taxon>
        <taxon>Kitasatosporales</taxon>
        <taxon>Streptomycetaceae</taxon>
        <taxon>Streptomyces</taxon>
    </lineage>
</organism>
<dbReference type="Pfam" id="PF13707">
    <property type="entry name" value="RloB"/>
    <property type="match status" value="1"/>
</dbReference>
<feature type="region of interest" description="Disordered" evidence="1">
    <location>
        <begin position="1"/>
        <end position="20"/>
    </location>
</feature>
<evidence type="ECO:0008006" key="4">
    <source>
        <dbReference type="Google" id="ProtNLM"/>
    </source>
</evidence>
<dbReference type="EMBL" id="BAAARJ010000022">
    <property type="protein sequence ID" value="GAA2633287.1"/>
    <property type="molecule type" value="Genomic_DNA"/>
</dbReference>
<dbReference type="Proteomes" id="UP001501447">
    <property type="component" value="Unassembled WGS sequence"/>
</dbReference>
<sequence length="234" mass="27441">MGRQRGEDDAHRKQSKKHGKRVREVYVFAEGEVTEEEYAEIVREHGARGTPGLDVNCEFRTPRERKPMPMVEDAIDLARQVRRAARKAKLKEHDERWPQVWCLFDCDQHKLVPEAMALAKRENIGVAYSHPCFEFWRLLHYQNYTSTFATVCNSARDKLRGQDGFAKTYGPTFTRVDDNLVKHVRSGQLLGKYKQAKKYAKQINEQHHHPDPCKWDPYTGMWMFVEEALDITDY</sequence>